<accession>A0A1J4JTA9</accession>
<gene>
    <name evidence="1" type="ORF">TRFO_32455</name>
</gene>
<dbReference type="VEuPathDB" id="TrichDB:TRFO_32455"/>
<reference evidence="1" key="1">
    <citation type="submission" date="2016-10" db="EMBL/GenBank/DDBJ databases">
        <authorList>
            <person name="Benchimol M."/>
            <person name="Almeida L.G."/>
            <person name="Vasconcelos A.T."/>
            <person name="Perreira-Neves A."/>
            <person name="Rosa I.A."/>
            <person name="Tasca T."/>
            <person name="Bogo M.R."/>
            <person name="de Souza W."/>
        </authorList>
    </citation>
    <scope>NUCLEOTIDE SEQUENCE [LARGE SCALE GENOMIC DNA]</scope>
    <source>
        <strain evidence="1">K</strain>
    </source>
</reference>
<sequence>MGTSTRKIPIVIYLPSKYVVKLSVAPSAYVNELRRIITINNIDFVFNGTILSGNQTFRSAGLKSGDSIVVIFHKSNSDKTYEELQKWLQITQDSESFNEKMQLILNEDNAREAARLRDVFLSKIERKPRSFRRLCLAVAENNKNKEREVQGNNFSLSIDYEKPEMPSCDPLPIFFTSEDGQGIYPVAKDETIIPVTDSISPVLKP</sequence>
<proteinExistence type="predicted"/>
<evidence type="ECO:0000313" key="2">
    <source>
        <dbReference type="Proteomes" id="UP000179807"/>
    </source>
</evidence>
<keyword evidence="2" id="KW-1185">Reference proteome</keyword>
<dbReference type="Proteomes" id="UP000179807">
    <property type="component" value="Unassembled WGS sequence"/>
</dbReference>
<dbReference type="OrthoDB" id="10266215at2759"/>
<dbReference type="GeneID" id="94843213"/>
<name>A0A1J4JTA9_9EUKA</name>
<organism evidence="1 2">
    <name type="scientific">Tritrichomonas foetus</name>
    <dbReference type="NCBI Taxonomy" id="1144522"/>
    <lineage>
        <taxon>Eukaryota</taxon>
        <taxon>Metamonada</taxon>
        <taxon>Parabasalia</taxon>
        <taxon>Tritrichomonadida</taxon>
        <taxon>Tritrichomonadidae</taxon>
        <taxon>Tritrichomonas</taxon>
    </lineage>
</organism>
<dbReference type="InterPro" id="IPR029071">
    <property type="entry name" value="Ubiquitin-like_domsf"/>
</dbReference>
<dbReference type="EMBL" id="MLAK01000940">
    <property type="protein sequence ID" value="OHT00732.1"/>
    <property type="molecule type" value="Genomic_DNA"/>
</dbReference>
<dbReference type="SUPFAM" id="SSF54236">
    <property type="entry name" value="Ubiquitin-like"/>
    <property type="match status" value="1"/>
</dbReference>
<protein>
    <recommendedName>
        <fullName evidence="3">Ubiquitin-like domain-containing protein</fullName>
    </recommendedName>
</protein>
<dbReference type="RefSeq" id="XP_068353868.1">
    <property type="nucleotide sequence ID" value="XM_068508509.1"/>
</dbReference>
<evidence type="ECO:0008006" key="3">
    <source>
        <dbReference type="Google" id="ProtNLM"/>
    </source>
</evidence>
<evidence type="ECO:0000313" key="1">
    <source>
        <dbReference type="EMBL" id="OHT00732.1"/>
    </source>
</evidence>
<comment type="caution">
    <text evidence="1">The sequence shown here is derived from an EMBL/GenBank/DDBJ whole genome shotgun (WGS) entry which is preliminary data.</text>
</comment>
<dbReference type="AlphaFoldDB" id="A0A1J4JTA9"/>